<dbReference type="EMBL" id="CH477268">
    <property type="protein sequence ID" value="EJY57472.1"/>
    <property type="molecule type" value="Genomic_DNA"/>
</dbReference>
<dbReference type="PaxDb" id="7159-AAEL017502-PA"/>
<keyword evidence="1" id="KW-0732">Signal</keyword>
<dbReference type="AlphaFoldDB" id="J9HF99"/>
<protein>
    <submittedName>
        <fullName evidence="2">AAEL017502-PA</fullName>
    </submittedName>
</protein>
<feature type="signal peptide" evidence="1">
    <location>
        <begin position="1"/>
        <end position="23"/>
    </location>
</feature>
<evidence type="ECO:0000256" key="1">
    <source>
        <dbReference type="SAM" id="SignalP"/>
    </source>
</evidence>
<evidence type="ECO:0000313" key="3">
    <source>
        <dbReference type="Proteomes" id="UP000682892"/>
    </source>
</evidence>
<accession>J9HF99</accession>
<gene>
    <name evidence="2" type="ORF">AaeL_AAEL017502</name>
</gene>
<feature type="chain" id="PRO_5014305580" evidence="1">
    <location>
        <begin position="24"/>
        <end position="110"/>
    </location>
</feature>
<name>J9HF99_AEDAE</name>
<organism evidence="2 3">
    <name type="scientific">Aedes aegypti</name>
    <name type="common">Yellowfever mosquito</name>
    <name type="synonym">Culex aegypti</name>
    <dbReference type="NCBI Taxonomy" id="7159"/>
    <lineage>
        <taxon>Eukaryota</taxon>
        <taxon>Metazoa</taxon>
        <taxon>Ecdysozoa</taxon>
        <taxon>Arthropoda</taxon>
        <taxon>Hexapoda</taxon>
        <taxon>Insecta</taxon>
        <taxon>Pterygota</taxon>
        <taxon>Neoptera</taxon>
        <taxon>Endopterygota</taxon>
        <taxon>Diptera</taxon>
        <taxon>Nematocera</taxon>
        <taxon>Culicoidea</taxon>
        <taxon>Culicidae</taxon>
        <taxon>Culicinae</taxon>
        <taxon>Aedini</taxon>
        <taxon>Aedes</taxon>
        <taxon>Stegomyia</taxon>
    </lineage>
</organism>
<evidence type="ECO:0000313" key="2">
    <source>
        <dbReference type="EMBL" id="EJY57472.1"/>
    </source>
</evidence>
<reference evidence="2" key="2">
    <citation type="journal article" date="2007" name="Science">
        <title>Genome sequence of Aedes aegypti, a major arbovirus vector.</title>
        <authorList>
            <person name="Nene V."/>
            <person name="Wortman J.R."/>
            <person name="Lawson D."/>
            <person name="Haas B."/>
            <person name="Kodira C."/>
            <person name="Tu Z.J."/>
            <person name="Loftus B."/>
            <person name="Xi Z."/>
            <person name="Megy K."/>
            <person name="Grabherr M."/>
            <person name="Ren Q."/>
            <person name="Zdobnov E.M."/>
            <person name="Lobo N.F."/>
            <person name="Campbell K.S."/>
            <person name="Brown S.E."/>
            <person name="Bonaldo M.F."/>
            <person name="Zhu J."/>
            <person name="Sinkins S.P."/>
            <person name="Hogenkamp D.G."/>
            <person name="Amedeo P."/>
            <person name="Arensburger P."/>
            <person name="Atkinson P.W."/>
            <person name="Bidwell S."/>
            <person name="Biedler J."/>
            <person name="Birney E."/>
            <person name="Bruggner R.V."/>
            <person name="Costas J."/>
            <person name="Coy M.R."/>
            <person name="Crabtree J."/>
            <person name="Crawford M."/>
            <person name="Debruyn B."/>
            <person name="Decaprio D."/>
            <person name="Eiglmeier K."/>
            <person name="Eisenstadt E."/>
            <person name="El-Dorry H."/>
            <person name="Gelbart W.M."/>
            <person name="Gomes S.L."/>
            <person name="Hammond M."/>
            <person name="Hannick L.I."/>
            <person name="Hogan J.R."/>
            <person name="Holmes M.H."/>
            <person name="Jaffe D."/>
            <person name="Johnston J.S."/>
            <person name="Kennedy R.C."/>
            <person name="Koo H."/>
            <person name="Kravitz S."/>
            <person name="Kriventseva E.V."/>
            <person name="Kulp D."/>
            <person name="Labutti K."/>
            <person name="Lee E."/>
            <person name="Li S."/>
            <person name="Lovin D.D."/>
            <person name="Mao C."/>
            <person name="Mauceli E."/>
            <person name="Menck C.F."/>
            <person name="Miller J.R."/>
            <person name="Montgomery P."/>
            <person name="Mori A."/>
            <person name="Nascimento A.L."/>
            <person name="Naveira H.F."/>
            <person name="Nusbaum C."/>
            <person name="O'leary S."/>
            <person name="Orvis J."/>
            <person name="Pertea M."/>
            <person name="Quesneville H."/>
            <person name="Reidenbach K.R."/>
            <person name="Rogers Y.H."/>
            <person name="Roth C.W."/>
            <person name="Schneider J.R."/>
            <person name="Schatz M."/>
            <person name="Shumway M."/>
            <person name="Stanke M."/>
            <person name="Stinson E.O."/>
            <person name="Tubio J.M."/>
            <person name="Vanzee J.P."/>
            <person name="Verjovski-Almeida S."/>
            <person name="Werner D."/>
            <person name="White O."/>
            <person name="Wyder S."/>
            <person name="Zeng Q."/>
            <person name="Zhao Q."/>
            <person name="Zhao Y."/>
            <person name="Hill C.A."/>
            <person name="Raikhel A.S."/>
            <person name="Soares M.B."/>
            <person name="Knudson D.L."/>
            <person name="Lee N.H."/>
            <person name="Galagan J."/>
            <person name="Salzberg S.L."/>
            <person name="Paulsen I.T."/>
            <person name="Dimopoulos G."/>
            <person name="Collins F.H."/>
            <person name="Birren B."/>
            <person name="Fraser-Liggett C.M."/>
            <person name="Severson D.W."/>
        </authorList>
    </citation>
    <scope>NUCLEOTIDE SEQUENCE [LARGE SCALE GENOMIC DNA]</scope>
    <source>
        <strain evidence="2">Liverpool</strain>
    </source>
</reference>
<dbReference type="HOGENOM" id="CLU_2173089_0_0_1"/>
<reference evidence="2" key="1">
    <citation type="submission" date="2005-10" db="EMBL/GenBank/DDBJ databases">
        <authorList>
            <person name="Loftus B.J."/>
            <person name="Nene V.M."/>
            <person name="Hannick L.I."/>
            <person name="Bidwell S."/>
            <person name="Haas B."/>
            <person name="Amedeo P."/>
            <person name="Orvis J."/>
            <person name="Wortman J.R."/>
            <person name="White O.R."/>
            <person name="Salzberg S."/>
            <person name="Shumway M."/>
            <person name="Koo H."/>
            <person name="Zhao Y."/>
            <person name="Holmes M."/>
            <person name="Miller J."/>
            <person name="Schatz M."/>
            <person name="Pop M."/>
            <person name="Pai G."/>
            <person name="Utterback T."/>
            <person name="Rogers Y.-H."/>
            <person name="Kravitz S."/>
            <person name="Fraser C.M."/>
        </authorList>
    </citation>
    <scope>NUCLEOTIDE SEQUENCE</scope>
    <source>
        <strain evidence="2">Liverpool</strain>
    </source>
</reference>
<dbReference type="Proteomes" id="UP000682892">
    <property type="component" value="Chromosome 3"/>
</dbReference>
<reference evidence="2" key="3">
    <citation type="submission" date="2012-09" db="EMBL/GenBank/DDBJ databases">
        <authorList>
            <consortium name="VectorBase"/>
        </authorList>
    </citation>
    <scope>NUCLEOTIDE SEQUENCE</scope>
    <source>
        <strain evidence="2">Liverpool</strain>
    </source>
</reference>
<sequence>MKFTVDFQLLLAVLALIVGYVHAVGYEYNPPSKKPPMVKPANEEECHCGYVLEERVELHCKPQKRIVKVLKKKGNCVVNEKPILVDAVEQAASGNEPYRYGMLPESEEYN</sequence>
<proteinExistence type="predicted"/>